<name>A0A078F7F5_BRANA</name>
<dbReference type="AlphaFoldDB" id="A0A078F7F5"/>
<evidence type="ECO:0000256" key="1">
    <source>
        <dbReference type="SAM" id="MobiDB-lite"/>
    </source>
</evidence>
<dbReference type="Proteomes" id="UP000028999">
    <property type="component" value="Unassembled WGS sequence"/>
</dbReference>
<keyword evidence="3" id="KW-1185">Reference proteome</keyword>
<proteinExistence type="predicted"/>
<reference evidence="2 3" key="1">
    <citation type="journal article" date="2014" name="Science">
        <title>Plant genetics. Early allopolyploid evolution in the post-Neolithic Brassica napus oilseed genome.</title>
        <authorList>
            <person name="Chalhoub B."/>
            <person name="Denoeud F."/>
            <person name="Liu S."/>
            <person name="Parkin I.A."/>
            <person name="Tang H."/>
            <person name="Wang X."/>
            <person name="Chiquet J."/>
            <person name="Belcram H."/>
            <person name="Tong C."/>
            <person name="Samans B."/>
            <person name="Correa M."/>
            <person name="Da Silva C."/>
            <person name="Just J."/>
            <person name="Falentin C."/>
            <person name="Koh C.S."/>
            <person name="Le Clainche I."/>
            <person name="Bernard M."/>
            <person name="Bento P."/>
            <person name="Noel B."/>
            <person name="Labadie K."/>
            <person name="Alberti A."/>
            <person name="Charles M."/>
            <person name="Arnaud D."/>
            <person name="Guo H."/>
            <person name="Daviaud C."/>
            <person name="Alamery S."/>
            <person name="Jabbari K."/>
            <person name="Zhao M."/>
            <person name="Edger P.P."/>
            <person name="Chelaifa H."/>
            <person name="Tack D."/>
            <person name="Lassalle G."/>
            <person name="Mestiri I."/>
            <person name="Schnel N."/>
            <person name="Le Paslier M.C."/>
            <person name="Fan G."/>
            <person name="Renault V."/>
            <person name="Bayer P.E."/>
            <person name="Golicz A.A."/>
            <person name="Manoli S."/>
            <person name="Lee T.H."/>
            <person name="Thi V.H."/>
            <person name="Chalabi S."/>
            <person name="Hu Q."/>
            <person name="Fan C."/>
            <person name="Tollenaere R."/>
            <person name="Lu Y."/>
            <person name="Battail C."/>
            <person name="Shen J."/>
            <person name="Sidebottom C.H."/>
            <person name="Wang X."/>
            <person name="Canaguier A."/>
            <person name="Chauveau A."/>
            <person name="Berard A."/>
            <person name="Deniot G."/>
            <person name="Guan M."/>
            <person name="Liu Z."/>
            <person name="Sun F."/>
            <person name="Lim Y.P."/>
            <person name="Lyons E."/>
            <person name="Town C.D."/>
            <person name="Bancroft I."/>
            <person name="Wang X."/>
            <person name="Meng J."/>
            <person name="Ma J."/>
            <person name="Pires J.C."/>
            <person name="King G.J."/>
            <person name="Brunel D."/>
            <person name="Delourme R."/>
            <person name="Renard M."/>
            <person name="Aury J.M."/>
            <person name="Adams K.L."/>
            <person name="Batley J."/>
            <person name="Snowdon R.J."/>
            <person name="Tost J."/>
            <person name="Edwards D."/>
            <person name="Zhou Y."/>
            <person name="Hua W."/>
            <person name="Sharpe A.G."/>
            <person name="Paterson A.H."/>
            <person name="Guan C."/>
            <person name="Wincker P."/>
        </authorList>
    </citation>
    <scope>NUCLEOTIDE SEQUENCE [LARGE SCALE GENOMIC DNA]</scope>
    <source>
        <strain evidence="3">cv. Darmor-bzh</strain>
    </source>
</reference>
<dbReference type="EMBL" id="LK031995">
    <property type="protein sequence ID" value="CDY09331.1"/>
    <property type="molecule type" value="Genomic_DNA"/>
</dbReference>
<accession>A0A078F7F5</accession>
<feature type="region of interest" description="Disordered" evidence="1">
    <location>
        <begin position="1"/>
        <end position="21"/>
    </location>
</feature>
<organism evidence="2 3">
    <name type="scientific">Brassica napus</name>
    <name type="common">Rape</name>
    <dbReference type="NCBI Taxonomy" id="3708"/>
    <lineage>
        <taxon>Eukaryota</taxon>
        <taxon>Viridiplantae</taxon>
        <taxon>Streptophyta</taxon>
        <taxon>Embryophyta</taxon>
        <taxon>Tracheophyta</taxon>
        <taxon>Spermatophyta</taxon>
        <taxon>Magnoliopsida</taxon>
        <taxon>eudicotyledons</taxon>
        <taxon>Gunneridae</taxon>
        <taxon>Pentapetalae</taxon>
        <taxon>rosids</taxon>
        <taxon>malvids</taxon>
        <taxon>Brassicales</taxon>
        <taxon>Brassicaceae</taxon>
        <taxon>Brassiceae</taxon>
        <taxon>Brassica</taxon>
    </lineage>
</organism>
<dbReference type="PaxDb" id="3708-A0A078F7F5"/>
<sequence length="21" mass="2563">MWSEKTCRKSRKYPKSCCNNI</sequence>
<protein>
    <submittedName>
        <fullName evidence="2">BnaA02g26790D protein</fullName>
    </submittedName>
</protein>
<evidence type="ECO:0000313" key="3">
    <source>
        <dbReference type="Proteomes" id="UP000028999"/>
    </source>
</evidence>
<gene>
    <name evidence="2" type="primary">BnaA02g26790D</name>
    <name evidence="2" type="ORF">GSBRNA2T00030781001</name>
</gene>
<evidence type="ECO:0000313" key="2">
    <source>
        <dbReference type="EMBL" id="CDY09331.1"/>
    </source>
</evidence>
<dbReference type="Gramene" id="CDY09331">
    <property type="protein sequence ID" value="CDY09331"/>
    <property type="gene ID" value="GSBRNA2T00030781001"/>
</dbReference>